<dbReference type="Proteomes" id="UP000306740">
    <property type="component" value="Unassembled WGS sequence"/>
</dbReference>
<dbReference type="EMBL" id="VDFR01000057">
    <property type="protein sequence ID" value="TNC46341.1"/>
    <property type="molecule type" value="Genomic_DNA"/>
</dbReference>
<evidence type="ECO:0000313" key="2">
    <source>
        <dbReference type="EMBL" id="TNC42285.1"/>
    </source>
</evidence>
<comment type="caution">
    <text evidence="3">The sequence shown here is derived from an EMBL/GenBank/DDBJ whole genome shotgun (WGS) entry which is preliminary data.</text>
</comment>
<keyword evidence="1" id="KW-0472">Membrane</keyword>
<protein>
    <submittedName>
        <fullName evidence="3">Uncharacterized protein</fullName>
    </submittedName>
</protein>
<evidence type="ECO:0000313" key="3">
    <source>
        <dbReference type="EMBL" id="TNC46341.1"/>
    </source>
</evidence>
<reference evidence="3 4" key="1">
    <citation type="submission" date="2019-05" db="EMBL/GenBank/DDBJ databases">
        <title>Mumia sp. nov., isolated from the intestinal contents of plateau pika (Ochotona curzoniae) in the Qinghai-Tibet plateau of China.</title>
        <authorList>
            <person name="Tian Z."/>
        </authorList>
    </citation>
    <scope>NUCLEOTIDE SEQUENCE [LARGE SCALE GENOMIC DNA]</scope>
    <source>
        <strain evidence="4">527</strain>
        <strain evidence="3">Z527</strain>
    </source>
</reference>
<feature type="transmembrane region" description="Helical" evidence="1">
    <location>
        <begin position="83"/>
        <end position="104"/>
    </location>
</feature>
<dbReference type="EMBL" id="VDFR01000098">
    <property type="protein sequence ID" value="TNC42285.1"/>
    <property type="molecule type" value="Genomic_DNA"/>
</dbReference>
<proteinExistence type="predicted"/>
<name>A0A5C4MN10_9ACTN</name>
<sequence length="192" mass="20698">MRSVRPHAPLTLAEAFAFAAAVVAPAWGLGVLIASLYVAGASFLLLLFPLAFHPAPLLVATLSLVGVMLLILRVQGRWTRPEIAVVSCAIVAVALWLAPVVLMGDIGTGAVIGLVLVVLALAFGPLPVSFWAAMRTCRSMRVCATDPASPSWLREVRAWWFARYDALRSRKETRPDGAGVRVSRKDGRTEQR</sequence>
<keyword evidence="1" id="KW-0812">Transmembrane</keyword>
<accession>A0A5C4MN10</accession>
<organism evidence="3 4">
    <name type="scientific">Mumia zhuanghuii</name>
    <dbReference type="NCBI Taxonomy" id="2585211"/>
    <lineage>
        <taxon>Bacteria</taxon>
        <taxon>Bacillati</taxon>
        <taxon>Actinomycetota</taxon>
        <taxon>Actinomycetes</taxon>
        <taxon>Propionibacteriales</taxon>
        <taxon>Nocardioidaceae</taxon>
        <taxon>Mumia</taxon>
    </lineage>
</organism>
<keyword evidence="1" id="KW-1133">Transmembrane helix</keyword>
<dbReference type="AlphaFoldDB" id="A0A5C4MN10"/>
<feature type="transmembrane region" description="Helical" evidence="1">
    <location>
        <begin position="12"/>
        <end position="37"/>
    </location>
</feature>
<feature type="transmembrane region" description="Helical" evidence="1">
    <location>
        <begin position="43"/>
        <end position="71"/>
    </location>
</feature>
<evidence type="ECO:0000313" key="4">
    <source>
        <dbReference type="Proteomes" id="UP000306740"/>
    </source>
</evidence>
<evidence type="ECO:0000256" key="1">
    <source>
        <dbReference type="SAM" id="Phobius"/>
    </source>
</evidence>
<feature type="transmembrane region" description="Helical" evidence="1">
    <location>
        <begin position="110"/>
        <end position="132"/>
    </location>
</feature>
<dbReference type="RefSeq" id="WP_139105983.1">
    <property type="nucleotide sequence ID" value="NZ_VDFR01000057.1"/>
</dbReference>
<gene>
    <name evidence="3" type="ORF">FHE65_13000</name>
    <name evidence="2" type="ORF">FHE65_21545</name>
</gene>